<feature type="coiled-coil region" evidence="1">
    <location>
        <begin position="1"/>
        <end position="28"/>
    </location>
</feature>
<organism evidence="2 3">
    <name type="scientific">Funneliformis geosporum</name>
    <dbReference type="NCBI Taxonomy" id="1117311"/>
    <lineage>
        <taxon>Eukaryota</taxon>
        <taxon>Fungi</taxon>
        <taxon>Fungi incertae sedis</taxon>
        <taxon>Mucoromycota</taxon>
        <taxon>Glomeromycotina</taxon>
        <taxon>Glomeromycetes</taxon>
        <taxon>Glomerales</taxon>
        <taxon>Glomeraceae</taxon>
        <taxon>Funneliformis</taxon>
    </lineage>
</organism>
<sequence length="44" mass="5301">LEKELENLKKQNEQLQEIYQKNSDIRDLVNSGLLDLLKTWKDQE</sequence>
<name>A0A9W4SXB7_9GLOM</name>
<keyword evidence="3" id="KW-1185">Reference proteome</keyword>
<gene>
    <name evidence="2" type="ORF">FWILDA_LOCUS11411</name>
</gene>
<keyword evidence="1" id="KW-0175">Coiled coil</keyword>
<evidence type="ECO:0000313" key="3">
    <source>
        <dbReference type="Proteomes" id="UP001153678"/>
    </source>
</evidence>
<reference evidence="2" key="1">
    <citation type="submission" date="2022-08" db="EMBL/GenBank/DDBJ databases">
        <authorList>
            <person name="Kallberg Y."/>
            <person name="Tangrot J."/>
            <person name="Rosling A."/>
        </authorList>
    </citation>
    <scope>NUCLEOTIDE SEQUENCE</scope>
    <source>
        <strain evidence="2">Wild A</strain>
    </source>
</reference>
<protein>
    <submittedName>
        <fullName evidence="2">15654_t:CDS:1</fullName>
    </submittedName>
</protein>
<dbReference type="Proteomes" id="UP001153678">
    <property type="component" value="Unassembled WGS sequence"/>
</dbReference>
<comment type="caution">
    <text evidence="2">The sequence shown here is derived from an EMBL/GenBank/DDBJ whole genome shotgun (WGS) entry which is preliminary data.</text>
</comment>
<evidence type="ECO:0000313" key="2">
    <source>
        <dbReference type="EMBL" id="CAI2184099.1"/>
    </source>
</evidence>
<evidence type="ECO:0000256" key="1">
    <source>
        <dbReference type="SAM" id="Coils"/>
    </source>
</evidence>
<dbReference type="EMBL" id="CAMKVN010003225">
    <property type="protein sequence ID" value="CAI2184099.1"/>
    <property type="molecule type" value="Genomic_DNA"/>
</dbReference>
<feature type="non-terminal residue" evidence="2">
    <location>
        <position position="44"/>
    </location>
</feature>
<accession>A0A9W4SXB7</accession>
<dbReference type="AlphaFoldDB" id="A0A9W4SXB7"/>
<proteinExistence type="predicted"/>